<protein>
    <submittedName>
        <fullName evidence="1">Uncharacterized protein</fullName>
    </submittedName>
</protein>
<evidence type="ECO:0000313" key="1">
    <source>
        <dbReference type="EMBL" id="QEG07114.1"/>
    </source>
</evidence>
<organism evidence="1 2">
    <name type="scientific">Klebsiella phage Sweeny</name>
    <dbReference type="NCBI Taxonomy" id="2580408"/>
    <lineage>
        <taxon>Viruses</taxon>
        <taxon>Duplodnaviria</taxon>
        <taxon>Heunggongvirae</taxon>
        <taxon>Uroviricota</taxon>
        <taxon>Caudoviricetes</taxon>
        <taxon>Drexlerviridae</taxon>
        <taxon>Webervirus</taxon>
        <taxon>Webervirus sweeny</taxon>
    </lineage>
</organism>
<dbReference type="EMBL" id="MK931443">
    <property type="protein sequence ID" value="QEG07114.1"/>
    <property type="molecule type" value="Genomic_DNA"/>
</dbReference>
<evidence type="ECO:0000313" key="2">
    <source>
        <dbReference type="Proteomes" id="UP000324102"/>
    </source>
</evidence>
<keyword evidence="2" id="KW-1185">Reference proteome</keyword>
<name>A0A5B9N6K3_9CAUD</name>
<dbReference type="Proteomes" id="UP000324102">
    <property type="component" value="Segment"/>
</dbReference>
<sequence length="70" mass="8183">MIGNHNNELNAAAHRRAVEQNFHALKVVCDEMKAMLELPSWDLQLEDYYDGLRVKRDDIINRLRLAGMFL</sequence>
<gene>
    <name evidence="1" type="ORF">CPT_Sweeny_009</name>
</gene>
<proteinExistence type="predicted"/>
<accession>A0A5B9N6K3</accession>
<reference evidence="2" key="1">
    <citation type="submission" date="2019-05" db="EMBL/GenBank/DDBJ databases">
        <title>The Complete Genome of Klebsiella pneumoniae Phage Sweeny.</title>
        <authorList>
            <person name="Martinez N.A."/>
            <person name="Williams E."/>
            <person name="Newkirk H."/>
            <person name="Liu M."/>
            <person name="Gill J.J."/>
            <person name="Ramsey J."/>
        </authorList>
    </citation>
    <scope>NUCLEOTIDE SEQUENCE [LARGE SCALE GENOMIC DNA]</scope>
</reference>